<dbReference type="PRINTS" id="PR00081">
    <property type="entry name" value="GDHRDH"/>
</dbReference>
<dbReference type="EMBL" id="CP109441">
    <property type="protein sequence ID" value="WUV46657.1"/>
    <property type="molecule type" value="Genomic_DNA"/>
</dbReference>
<dbReference type="SUPFAM" id="SSF51735">
    <property type="entry name" value="NAD(P)-binding Rossmann-fold domains"/>
    <property type="match status" value="1"/>
</dbReference>
<dbReference type="PRINTS" id="PR00080">
    <property type="entry name" value="SDRFAMILY"/>
</dbReference>
<evidence type="ECO:0000256" key="2">
    <source>
        <dbReference type="ARBA" id="ARBA00023002"/>
    </source>
</evidence>
<dbReference type="Proteomes" id="UP001432062">
    <property type="component" value="Chromosome"/>
</dbReference>
<accession>A0ABZ1YXQ7</accession>
<dbReference type="Gene3D" id="3.40.50.720">
    <property type="entry name" value="NAD(P)-binding Rossmann-like Domain"/>
    <property type="match status" value="1"/>
</dbReference>
<gene>
    <name evidence="3" type="ORF">OG563_47830</name>
</gene>
<protein>
    <submittedName>
        <fullName evidence="3">SDR family oxidoreductase</fullName>
    </submittedName>
</protein>
<dbReference type="InterPro" id="IPR036291">
    <property type="entry name" value="NAD(P)-bd_dom_sf"/>
</dbReference>
<dbReference type="PANTHER" id="PTHR24321">
    <property type="entry name" value="DEHYDROGENASES, SHORT CHAIN"/>
    <property type="match status" value="1"/>
</dbReference>
<evidence type="ECO:0000256" key="1">
    <source>
        <dbReference type="ARBA" id="ARBA00006484"/>
    </source>
</evidence>
<dbReference type="InterPro" id="IPR020904">
    <property type="entry name" value="Sc_DH/Rdtase_CS"/>
</dbReference>
<dbReference type="PROSITE" id="PS00061">
    <property type="entry name" value="ADH_SHORT"/>
    <property type="match status" value="1"/>
</dbReference>
<reference evidence="3" key="1">
    <citation type="submission" date="2022-10" db="EMBL/GenBank/DDBJ databases">
        <title>The complete genomes of actinobacterial strains from the NBC collection.</title>
        <authorList>
            <person name="Joergensen T.S."/>
            <person name="Alvarez Arevalo M."/>
            <person name="Sterndorff E.B."/>
            <person name="Faurdal D."/>
            <person name="Vuksanovic O."/>
            <person name="Mourched A.-S."/>
            <person name="Charusanti P."/>
            <person name="Shaw S."/>
            <person name="Blin K."/>
            <person name="Weber T."/>
        </authorList>
    </citation>
    <scope>NUCLEOTIDE SEQUENCE</scope>
    <source>
        <strain evidence="3">NBC_01482</strain>
    </source>
</reference>
<comment type="similarity">
    <text evidence="1">Belongs to the short-chain dehydrogenases/reductases (SDR) family.</text>
</comment>
<evidence type="ECO:0000313" key="4">
    <source>
        <dbReference type="Proteomes" id="UP001432062"/>
    </source>
</evidence>
<name>A0ABZ1YXQ7_9NOCA</name>
<organism evidence="3 4">
    <name type="scientific">Nocardia vinacea</name>
    <dbReference type="NCBI Taxonomy" id="96468"/>
    <lineage>
        <taxon>Bacteria</taxon>
        <taxon>Bacillati</taxon>
        <taxon>Actinomycetota</taxon>
        <taxon>Actinomycetes</taxon>
        <taxon>Mycobacteriales</taxon>
        <taxon>Nocardiaceae</taxon>
        <taxon>Nocardia</taxon>
    </lineage>
</organism>
<dbReference type="PANTHER" id="PTHR24321:SF8">
    <property type="entry name" value="ESTRADIOL 17-BETA-DEHYDROGENASE 8-RELATED"/>
    <property type="match status" value="1"/>
</dbReference>
<evidence type="ECO:0000313" key="3">
    <source>
        <dbReference type="EMBL" id="WUV46657.1"/>
    </source>
</evidence>
<keyword evidence="2" id="KW-0560">Oxidoreductase</keyword>
<keyword evidence="4" id="KW-1185">Reference proteome</keyword>
<dbReference type="CDD" id="cd05233">
    <property type="entry name" value="SDR_c"/>
    <property type="match status" value="1"/>
</dbReference>
<dbReference type="NCBIfam" id="NF005559">
    <property type="entry name" value="PRK07231.1"/>
    <property type="match status" value="1"/>
</dbReference>
<proteinExistence type="inferred from homology"/>
<dbReference type="RefSeq" id="WP_329410577.1">
    <property type="nucleotide sequence ID" value="NZ_CP109441.1"/>
</dbReference>
<dbReference type="InterPro" id="IPR002347">
    <property type="entry name" value="SDR_fam"/>
</dbReference>
<sequence>MSFSGIAGKVALVTGAASGIGASTARRLAAEGARVVAVDRDLGGVESLVKELPGNAVALAADVGSETEMAAAFDAAVQAYGRIDLLHLNAGITGPAGPLDETDLAAFDEAVRVNLRGAYIGLRLGFRQMKAQQVGGSIVFTTSIAGLSGSPMLPTYSATKHAIVGLTKSAAVQGARLGIRVNAVAPGLVDTPMNSVAAQNSKGPSTAVSTNPLGRVGQPSEVAALVTFLLSEEAPFLTGSVIAIDGGAAADSPHKSVAAPAATLQHSGD</sequence>
<dbReference type="Pfam" id="PF13561">
    <property type="entry name" value="adh_short_C2"/>
    <property type="match status" value="1"/>
</dbReference>